<evidence type="ECO:0000259" key="2">
    <source>
        <dbReference type="PROSITE" id="PS51094"/>
    </source>
</evidence>
<feature type="domain" description="PTS EIIA type-2" evidence="2">
    <location>
        <begin position="510"/>
        <end position="645"/>
    </location>
</feature>
<dbReference type="Pfam" id="PF08279">
    <property type="entry name" value="HTH_11"/>
    <property type="match status" value="1"/>
</dbReference>
<dbReference type="PROSITE" id="PS51094">
    <property type="entry name" value="PTS_EIIA_TYPE_2"/>
    <property type="match status" value="1"/>
</dbReference>
<dbReference type="InterPro" id="IPR036390">
    <property type="entry name" value="WH_DNA-bd_sf"/>
</dbReference>
<name>A0A6N2RYJ3_9FIRM</name>
<dbReference type="Pfam" id="PF00359">
    <property type="entry name" value="PTS_EIIA_2"/>
    <property type="match status" value="1"/>
</dbReference>
<dbReference type="Gene3D" id="3.40.930.10">
    <property type="entry name" value="Mannitol-specific EII, Chain A"/>
    <property type="match status" value="1"/>
</dbReference>
<proteinExistence type="predicted"/>
<dbReference type="GO" id="GO:0006355">
    <property type="term" value="P:regulation of DNA-templated transcription"/>
    <property type="evidence" value="ECO:0007669"/>
    <property type="project" value="InterPro"/>
</dbReference>
<keyword evidence="1" id="KW-0677">Repeat</keyword>
<dbReference type="RefSeq" id="WP_006569062.1">
    <property type="nucleotide sequence ID" value="NZ_BAABZP010000001.1"/>
</dbReference>
<protein>
    <submittedName>
        <fullName evidence="4">Putative licABCH operon regulator</fullName>
    </submittedName>
</protein>
<evidence type="ECO:0000313" key="4">
    <source>
        <dbReference type="EMBL" id="VYS85962.1"/>
    </source>
</evidence>
<dbReference type="PROSITE" id="PS51372">
    <property type="entry name" value="PRD_2"/>
    <property type="match status" value="1"/>
</dbReference>
<dbReference type="InterPro" id="IPR002178">
    <property type="entry name" value="PTS_EIIA_type-2_dom"/>
</dbReference>
<dbReference type="InterPro" id="IPR016152">
    <property type="entry name" value="PTrfase/Anion_transptr"/>
</dbReference>
<evidence type="ECO:0000256" key="1">
    <source>
        <dbReference type="ARBA" id="ARBA00022737"/>
    </source>
</evidence>
<gene>
    <name evidence="4" type="primary">licR_3</name>
    <name evidence="4" type="ORF">ACLFYP115_00703</name>
</gene>
<accession>A0A6N2RYJ3</accession>
<sequence length="647" mass="76545">MDTLSLSLRQRQLIHFLQLRTTYTTGEELAEHLHVSSRTIRHDIIEINDSLKNTSICILSKRRWGYLLKADCEKELKQLLHMTTSFLSKEERVRHLAFRLCLAESNLNLYDFEEEMFVSRTTLEHDLKELRASFTQKDPYIKLIRNKTFISFEENERKKRYILNHLLSDHWNYSSTGTMYSENFYLDAKILRLIIQETNYYLAKYHIIVEDINMIKLNLAIAIMYYRIISNHPVTEEMELTYVDSEILHPANCLLNSLEKKLNCSFGTEDRKDIYLIISCARLLDAKKLTFKTVGQYFDPSILKLTDAYIQQIQQNFHIDFSANEDFYITILQHFRYLSLPLHYFNEISLQVNAVRSNILIELEIAYSVQELAHSYYQRYLNETEILYLAFCIAGALRYYNYTVPKQKTVVMCHLNLPSIWDLKYRILDKFKDYLEITELLPIHMKDTFDFSDTDLILNTSGKEITNDTDCHCISISPFFTIEDQNNVNTHIINQQIHQFYDDSLPSSLDLLENGCWHERIDTQDWKYIIELLFSDFSENRYVSDNYLADVLQRESILSFSLQPSVTIAYSMKASSKTVLSIATLEHRIKINSHKTRIIILAAFRLEERTMLFRLINELLYSGANLNDSRFLKTKEEFLDFFERNLE</sequence>
<dbReference type="AlphaFoldDB" id="A0A6N2RYJ3"/>
<organism evidence="4">
    <name type="scientific">Anaerostipes caccae</name>
    <dbReference type="NCBI Taxonomy" id="105841"/>
    <lineage>
        <taxon>Bacteria</taxon>
        <taxon>Bacillati</taxon>
        <taxon>Bacillota</taxon>
        <taxon>Clostridia</taxon>
        <taxon>Lachnospirales</taxon>
        <taxon>Lachnospiraceae</taxon>
        <taxon>Anaerostipes</taxon>
    </lineage>
</organism>
<dbReference type="PANTHER" id="PTHR30185:SF12">
    <property type="entry name" value="TRANSCRIPTIONAL REGULATOR MANR"/>
    <property type="match status" value="1"/>
</dbReference>
<evidence type="ECO:0000259" key="3">
    <source>
        <dbReference type="PROSITE" id="PS51372"/>
    </source>
</evidence>
<dbReference type="PANTHER" id="PTHR30185">
    <property type="entry name" value="CRYPTIC BETA-GLUCOSIDE BGL OPERON ANTITERMINATOR"/>
    <property type="match status" value="1"/>
</dbReference>
<dbReference type="InterPro" id="IPR036388">
    <property type="entry name" value="WH-like_DNA-bd_sf"/>
</dbReference>
<feature type="domain" description="PRD" evidence="3">
    <location>
        <begin position="297"/>
        <end position="403"/>
    </location>
</feature>
<dbReference type="InterPro" id="IPR013196">
    <property type="entry name" value="HTH_11"/>
</dbReference>
<dbReference type="SUPFAM" id="SSF55804">
    <property type="entry name" value="Phoshotransferase/anion transport protein"/>
    <property type="match status" value="1"/>
</dbReference>
<dbReference type="SUPFAM" id="SSF63520">
    <property type="entry name" value="PTS-regulatory domain, PRD"/>
    <property type="match status" value="1"/>
</dbReference>
<dbReference type="Gene3D" id="1.10.1790.10">
    <property type="entry name" value="PRD domain"/>
    <property type="match status" value="1"/>
</dbReference>
<dbReference type="InterPro" id="IPR036634">
    <property type="entry name" value="PRD_sf"/>
</dbReference>
<reference evidence="4" key="1">
    <citation type="submission" date="2019-11" db="EMBL/GenBank/DDBJ databases">
        <authorList>
            <person name="Feng L."/>
        </authorList>
    </citation>
    <scope>NUCLEOTIDE SEQUENCE</scope>
    <source>
        <strain evidence="4">AcaccaeLFYP115</strain>
    </source>
</reference>
<dbReference type="EMBL" id="CACRSQ010000002">
    <property type="protein sequence ID" value="VYS85962.1"/>
    <property type="molecule type" value="Genomic_DNA"/>
</dbReference>
<dbReference type="SUPFAM" id="SSF46785">
    <property type="entry name" value="Winged helix' DNA-binding domain"/>
    <property type="match status" value="1"/>
</dbReference>
<dbReference type="Gene3D" id="1.10.10.10">
    <property type="entry name" value="Winged helix-like DNA-binding domain superfamily/Winged helix DNA-binding domain"/>
    <property type="match status" value="1"/>
</dbReference>
<dbReference type="InterPro" id="IPR011608">
    <property type="entry name" value="PRD"/>
</dbReference>
<dbReference type="InterPro" id="IPR050661">
    <property type="entry name" value="BglG_antiterminators"/>
</dbReference>